<feature type="compositionally biased region" description="Low complexity" evidence="1">
    <location>
        <begin position="181"/>
        <end position="199"/>
    </location>
</feature>
<comment type="caution">
    <text evidence="3">The sequence shown here is derived from an EMBL/GenBank/DDBJ whole genome shotgun (WGS) entry which is preliminary data.</text>
</comment>
<proteinExistence type="predicted"/>
<evidence type="ECO:0000256" key="1">
    <source>
        <dbReference type="SAM" id="MobiDB-lite"/>
    </source>
</evidence>
<organism evidence="3 4">
    <name type="scientific">Actinoplanes aureus</name>
    <dbReference type="NCBI Taxonomy" id="2792083"/>
    <lineage>
        <taxon>Bacteria</taxon>
        <taxon>Bacillati</taxon>
        <taxon>Actinomycetota</taxon>
        <taxon>Actinomycetes</taxon>
        <taxon>Micromonosporales</taxon>
        <taxon>Micromonosporaceae</taxon>
        <taxon>Actinoplanes</taxon>
    </lineage>
</organism>
<name>A0A931CI19_9ACTN</name>
<sequence>MPGELSITGPIVAIRIDAAVRTLPDRTPLTDDQEVRVIVAARGEPGADTKVPSGEFVRARENAKAELTGICRNAFGTDEVEVTQLTLQQGTLEVFILVAVAVKLVQDFGSLAQGIREIARLVPEPVTRYVRAVSTYALGPQTTVTTGEPRVEMQAGLLSAHQSPTNPAAPRARAGRRRGRAAQPPADEQAQQAQSAHASTTPPEPERRLVAYLLISHALLTVALVATALILVAWRS</sequence>
<evidence type="ECO:0000313" key="3">
    <source>
        <dbReference type="EMBL" id="MBG0568012.1"/>
    </source>
</evidence>
<evidence type="ECO:0000313" key="4">
    <source>
        <dbReference type="Proteomes" id="UP000598146"/>
    </source>
</evidence>
<keyword evidence="4" id="KW-1185">Reference proteome</keyword>
<feature type="transmembrane region" description="Helical" evidence="2">
    <location>
        <begin position="209"/>
        <end position="234"/>
    </location>
</feature>
<protein>
    <submittedName>
        <fullName evidence="3">Uncharacterized protein</fullName>
    </submittedName>
</protein>
<dbReference type="RefSeq" id="WP_196419787.1">
    <property type="nucleotide sequence ID" value="NZ_JADQTO010000033.1"/>
</dbReference>
<keyword evidence="2" id="KW-0812">Transmembrane</keyword>
<dbReference type="Proteomes" id="UP000598146">
    <property type="component" value="Unassembled WGS sequence"/>
</dbReference>
<keyword evidence="2" id="KW-0472">Membrane</keyword>
<dbReference type="AlphaFoldDB" id="A0A931CI19"/>
<keyword evidence="2" id="KW-1133">Transmembrane helix</keyword>
<evidence type="ECO:0000256" key="2">
    <source>
        <dbReference type="SAM" id="Phobius"/>
    </source>
</evidence>
<accession>A0A931CI19</accession>
<reference evidence="3" key="1">
    <citation type="submission" date="2020-11" db="EMBL/GenBank/DDBJ databases">
        <title>Isolation and identification of active actinomycetes.</title>
        <authorList>
            <person name="Sun X."/>
        </authorList>
    </citation>
    <scope>NUCLEOTIDE SEQUENCE</scope>
    <source>
        <strain evidence="3">NEAU-A11</strain>
    </source>
</reference>
<dbReference type="EMBL" id="JADQTO010000033">
    <property type="protein sequence ID" value="MBG0568012.1"/>
    <property type="molecule type" value="Genomic_DNA"/>
</dbReference>
<gene>
    <name evidence="3" type="ORF">I4J89_41920</name>
</gene>
<feature type="region of interest" description="Disordered" evidence="1">
    <location>
        <begin position="160"/>
        <end position="204"/>
    </location>
</feature>